<name>R0HAR0_9BRAS</name>
<feature type="region of interest" description="Disordered" evidence="1">
    <location>
        <begin position="284"/>
        <end position="336"/>
    </location>
</feature>
<dbReference type="EMBL" id="KB870810">
    <property type="protein sequence ID" value="EOA22075.1"/>
    <property type="molecule type" value="Genomic_DNA"/>
</dbReference>
<dbReference type="SMART" id="SM01054">
    <property type="entry name" value="CaM_binding"/>
    <property type="match status" value="1"/>
</dbReference>
<feature type="compositionally biased region" description="Polar residues" evidence="1">
    <location>
        <begin position="319"/>
        <end position="331"/>
    </location>
</feature>
<dbReference type="PANTHER" id="PTHR33349">
    <property type="entry name" value="EMB|CAB62594.1"/>
    <property type="match status" value="1"/>
</dbReference>
<dbReference type="KEGG" id="crb:17881577"/>
<organism evidence="3 4">
    <name type="scientific">Capsella rubella</name>
    <dbReference type="NCBI Taxonomy" id="81985"/>
    <lineage>
        <taxon>Eukaryota</taxon>
        <taxon>Viridiplantae</taxon>
        <taxon>Streptophyta</taxon>
        <taxon>Embryophyta</taxon>
        <taxon>Tracheophyta</taxon>
        <taxon>Spermatophyta</taxon>
        <taxon>Magnoliopsida</taxon>
        <taxon>eudicotyledons</taxon>
        <taxon>Gunneridae</taxon>
        <taxon>Pentapetalae</taxon>
        <taxon>rosids</taxon>
        <taxon>malvids</taxon>
        <taxon>Brassicales</taxon>
        <taxon>Brassicaceae</taxon>
        <taxon>Camelineae</taxon>
        <taxon>Capsella</taxon>
    </lineage>
</organism>
<dbReference type="Proteomes" id="UP000029121">
    <property type="component" value="Unassembled WGS sequence"/>
</dbReference>
<reference evidence="4" key="1">
    <citation type="journal article" date="2013" name="Nat. Genet.">
        <title>The Capsella rubella genome and the genomic consequences of rapid mating system evolution.</title>
        <authorList>
            <person name="Slotte T."/>
            <person name="Hazzouri K.M."/>
            <person name="Agren J.A."/>
            <person name="Koenig D."/>
            <person name="Maumus F."/>
            <person name="Guo Y.L."/>
            <person name="Steige K."/>
            <person name="Platts A.E."/>
            <person name="Escobar J.S."/>
            <person name="Newman L.K."/>
            <person name="Wang W."/>
            <person name="Mandakova T."/>
            <person name="Vello E."/>
            <person name="Smith L.M."/>
            <person name="Henz S.R."/>
            <person name="Steffen J."/>
            <person name="Takuno S."/>
            <person name="Brandvain Y."/>
            <person name="Coop G."/>
            <person name="Andolfatto P."/>
            <person name="Hu T.T."/>
            <person name="Blanchette M."/>
            <person name="Clark R.M."/>
            <person name="Quesneville H."/>
            <person name="Nordborg M."/>
            <person name="Gaut B.S."/>
            <person name="Lysak M.A."/>
            <person name="Jenkins J."/>
            <person name="Grimwood J."/>
            <person name="Chapman J."/>
            <person name="Prochnik S."/>
            <person name="Shu S."/>
            <person name="Rokhsar D."/>
            <person name="Schmutz J."/>
            <person name="Weigel D."/>
            <person name="Wright S.I."/>
        </authorList>
    </citation>
    <scope>NUCLEOTIDE SEQUENCE [LARGE SCALE GENOMIC DNA]</scope>
    <source>
        <strain evidence="4">cv. Monte Gargano</strain>
    </source>
</reference>
<feature type="region of interest" description="Disordered" evidence="1">
    <location>
        <begin position="110"/>
        <end position="129"/>
    </location>
</feature>
<feature type="domain" description="Calmodulin-binding" evidence="2">
    <location>
        <begin position="342"/>
        <end position="456"/>
    </location>
</feature>
<dbReference type="PANTHER" id="PTHR33349:SF9">
    <property type="entry name" value="CALMODULIN-BINDING DOMAIN-CONTAINING PROTEIN"/>
    <property type="match status" value="1"/>
</dbReference>
<dbReference type="GO" id="GO:0005516">
    <property type="term" value="F:calmodulin binding"/>
    <property type="evidence" value="ECO:0007669"/>
    <property type="project" value="InterPro"/>
</dbReference>
<dbReference type="STRING" id="81985.R0HAR0"/>
<feature type="compositionally biased region" description="Acidic residues" evidence="1">
    <location>
        <begin position="294"/>
        <end position="315"/>
    </location>
</feature>
<dbReference type="InterPro" id="IPR012417">
    <property type="entry name" value="CaM-bd_dom_pln"/>
</dbReference>
<dbReference type="Pfam" id="PF07839">
    <property type="entry name" value="CaM_binding"/>
    <property type="match status" value="1"/>
</dbReference>
<dbReference type="eggNOG" id="ENOG502QVZ6">
    <property type="taxonomic scope" value="Eukaryota"/>
</dbReference>
<dbReference type="OrthoDB" id="766386at2759"/>
<keyword evidence="4" id="KW-1185">Reference proteome</keyword>
<feature type="region of interest" description="Disordered" evidence="1">
    <location>
        <begin position="359"/>
        <end position="403"/>
    </location>
</feature>
<evidence type="ECO:0000259" key="2">
    <source>
        <dbReference type="SMART" id="SM01054"/>
    </source>
</evidence>
<feature type="region of interest" description="Disordered" evidence="1">
    <location>
        <begin position="137"/>
        <end position="169"/>
    </location>
</feature>
<sequence length="466" mass="52541">MAEETVRLPNSPDVNRSWRRISTGKLSFLYSQDKILPNYLRSPTSSCHDVCKYGSKHESEDNKPRVSPLKRITRRFSGTINFDSPLRKKAFTKSVLSSSFGSVKCDSVGGSDHAKTEVRSFSSNGCDDVKKKNEVHKTNEKVASTKRKKKKTFYESPGRALSRSKEKVEQNRRVTALKLKSVAETAAIALRRSTVNRKKMNGESNSAETKKAVVPFRVSISSKRCSRCLRTKKESSSLRVPLMKTKKRVDEQCKDLVEERTLFVIKMETGDDQNQMCVVDSATDDLNSEKSQEEAECIESETDDESSQEEEEYEGENMMSFSEDNNTQGQGKSRALSAESAKLVKLRIKREKIIDFGSQGNSPRKLKFKRGKAVTGADTNSKSGGRRRLKTKETNLNNDEEQHKPRVVLKHQDSQKKRDSRVLLFNNVIEETANKLVQTRKSKVKALVGAFESVISLQERTSSATT</sequence>
<protein>
    <recommendedName>
        <fullName evidence="2">Calmodulin-binding domain-containing protein</fullName>
    </recommendedName>
</protein>
<proteinExistence type="predicted"/>
<accession>R0HAR0</accession>
<dbReference type="AlphaFoldDB" id="R0HAR0"/>
<evidence type="ECO:0000313" key="3">
    <source>
        <dbReference type="EMBL" id="EOA22075.1"/>
    </source>
</evidence>
<evidence type="ECO:0000313" key="4">
    <source>
        <dbReference type="Proteomes" id="UP000029121"/>
    </source>
</evidence>
<evidence type="ECO:0000256" key="1">
    <source>
        <dbReference type="SAM" id="MobiDB-lite"/>
    </source>
</evidence>
<gene>
    <name evidence="3" type="ORF">CARUB_v10002615mg</name>
</gene>